<evidence type="ECO:0000256" key="2">
    <source>
        <dbReference type="ARBA" id="ARBA00023125"/>
    </source>
</evidence>
<keyword evidence="1" id="KW-0805">Transcription regulation</keyword>
<gene>
    <name evidence="5" type="ORF">GT347_24030</name>
</gene>
<keyword evidence="2" id="KW-0238">DNA-binding</keyword>
<evidence type="ECO:0000313" key="6">
    <source>
        <dbReference type="Proteomes" id="UP000464787"/>
    </source>
</evidence>
<dbReference type="PRINTS" id="PR00598">
    <property type="entry name" value="HTHMARR"/>
</dbReference>
<dbReference type="EMBL" id="CP047650">
    <property type="protein sequence ID" value="QHJ00783.1"/>
    <property type="molecule type" value="Genomic_DNA"/>
</dbReference>
<protein>
    <submittedName>
        <fullName evidence="5">MarR family transcriptional regulator</fullName>
    </submittedName>
</protein>
<dbReference type="GO" id="GO:0003677">
    <property type="term" value="F:DNA binding"/>
    <property type="evidence" value="ECO:0007669"/>
    <property type="project" value="UniProtKB-KW"/>
</dbReference>
<dbReference type="PANTHER" id="PTHR42756:SF1">
    <property type="entry name" value="TRANSCRIPTIONAL REPRESSOR OF EMRAB OPERON"/>
    <property type="match status" value="1"/>
</dbReference>
<proteinExistence type="predicted"/>
<dbReference type="RefSeq" id="WP_160554592.1">
    <property type="nucleotide sequence ID" value="NZ_CP047650.1"/>
</dbReference>
<keyword evidence="3" id="KW-0804">Transcription</keyword>
<dbReference type="InterPro" id="IPR036388">
    <property type="entry name" value="WH-like_DNA-bd_sf"/>
</dbReference>
<feature type="domain" description="HTH marR-type" evidence="4">
    <location>
        <begin position="25"/>
        <end position="157"/>
    </location>
</feature>
<evidence type="ECO:0000256" key="1">
    <source>
        <dbReference type="ARBA" id="ARBA00023015"/>
    </source>
</evidence>
<organism evidence="5 6">
    <name type="scientific">Xylophilus rhododendri</name>
    <dbReference type="NCBI Taxonomy" id="2697032"/>
    <lineage>
        <taxon>Bacteria</taxon>
        <taxon>Pseudomonadati</taxon>
        <taxon>Pseudomonadota</taxon>
        <taxon>Betaproteobacteria</taxon>
        <taxon>Burkholderiales</taxon>
        <taxon>Xylophilus</taxon>
    </lineage>
</organism>
<keyword evidence="6" id="KW-1185">Reference proteome</keyword>
<name>A0A857JCT9_9BURK</name>
<sequence length="185" mass="20203">MNDESLPSAAARPQVPVFCQVGSAEDTVGYRMRRIVNLLAGEIERRMEPLGLTDAQWKPLLRMFASGDTTVATLARGCHLDAGAMTRLLDRLEAKNLCRRIRSVEDRRVVNLELTDEGRVAARQIPDVVAEVQAVAAAGFSQQEFDQLKEYLERILTNVLPFGGDADASAQRSSASVSASEGSKK</sequence>
<dbReference type="SMART" id="SM00347">
    <property type="entry name" value="HTH_MARR"/>
    <property type="match status" value="1"/>
</dbReference>
<dbReference type="GO" id="GO:0003700">
    <property type="term" value="F:DNA-binding transcription factor activity"/>
    <property type="evidence" value="ECO:0007669"/>
    <property type="project" value="InterPro"/>
</dbReference>
<dbReference type="Pfam" id="PF01047">
    <property type="entry name" value="MarR"/>
    <property type="match status" value="1"/>
</dbReference>
<dbReference type="Proteomes" id="UP000464787">
    <property type="component" value="Chromosome"/>
</dbReference>
<evidence type="ECO:0000256" key="3">
    <source>
        <dbReference type="ARBA" id="ARBA00023163"/>
    </source>
</evidence>
<dbReference type="AlphaFoldDB" id="A0A857JCT9"/>
<evidence type="ECO:0000259" key="4">
    <source>
        <dbReference type="PROSITE" id="PS50995"/>
    </source>
</evidence>
<dbReference type="InterPro" id="IPR000835">
    <property type="entry name" value="HTH_MarR-typ"/>
</dbReference>
<dbReference type="KEGG" id="xyk:GT347_24030"/>
<accession>A0A857JCT9</accession>
<dbReference type="InterPro" id="IPR036390">
    <property type="entry name" value="WH_DNA-bd_sf"/>
</dbReference>
<dbReference type="SUPFAM" id="SSF46785">
    <property type="entry name" value="Winged helix' DNA-binding domain"/>
    <property type="match status" value="1"/>
</dbReference>
<reference evidence="5 6" key="1">
    <citation type="submission" date="2020-01" db="EMBL/GenBank/DDBJ databases">
        <title>Genome sequencing of strain KACC 21265.</title>
        <authorList>
            <person name="Heo J."/>
            <person name="Kim S.-J."/>
            <person name="Kim J.-S."/>
            <person name="Hong S.-B."/>
            <person name="Kwon S.-W."/>
        </authorList>
    </citation>
    <scope>NUCLEOTIDE SEQUENCE [LARGE SCALE GENOMIC DNA]</scope>
    <source>
        <strain evidence="5 6">KACC 21265</strain>
    </source>
</reference>
<evidence type="ECO:0000313" key="5">
    <source>
        <dbReference type="EMBL" id="QHJ00783.1"/>
    </source>
</evidence>
<dbReference type="Gene3D" id="1.10.10.10">
    <property type="entry name" value="Winged helix-like DNA-binding domain superfamily/Winged helix DNA-binding domain"/>
    <property type="match status" value="1"/>
</dbReference>
<dbReference type="PROSITE" id="PS50995">
    <property type="entry name" value="HTH_MARR_2"/>
    <property type="match status" value="1"/>
</dbReference>
<dbReference type="PANTHER" id="PTHR42756">
    <property type="entry name" value="TRANSCRIPTIONAL REGULATOR, MARR"/>
    <property type="match status" value="1"/>
</dbReference>